<proteinExistence type="predicted"/>
<name>A0A8S5NB70_9CAUD</name>
<reference evidence="1" key="1">
    <citation type="journal article" date="2021" name="Proc. Natl. Acad. Sci. U.S.A.">
        <title>A Catalog of Tens of Thousands of Viruses from Human Metagenomes Reveals Hidden Associations with Chronic Diseases.</title>
        <authorList>
            <person name="Tisza M.J."/>
            <person name="Buck C.B."/>
        </authorList>
    </citation>
    <scope>NUCLEOTIDE SEQUENCE</scope>
    <source>
        <strain evidence="1">Ctx322</strain>
    </source>
</reference>
<sequence length="198" mass="22652">MASYRRRHDQRISQGIPTLDNLHIELEIYNEAGWKKAEDVPKKAARAIQKGYDKAVTSYAKDLLRIVRKSITRGRPPKGTYWEPLSPNSIKKWSKQYPEHHLMSLTGEYLRSIGSFTRGKRSYIGVVSGQKRQGPHPDGNNLTMNQVAIIQEFGTANGRVPARPLWRSAVKEVERGRTSLKAQIIFDIRRQLINEGFL</sequence>
<protein>
    <submittedName>
        <fullName evidence="1">Virion morphogenesis protein</fullName>
    </submittedName>
</protein>
<organism evidence="1">
    <name type="scientific">Myoviridae sp. ctx322</name>
    <dbReference type="NCBI Taxonomy" id="2826711"/>
    <lineage>
        <taxon>Viruses</taxon>
        <taxon>Duplodnaviria</taxon>
        <taxon>Heunggongvirae</taxon>
        <taxon>Uroviricota</taxon>
        <taxon>Caudoviricetes</taxon>
    </lineage>
</organism>
<accession>A0A8S5NB70</accession>
<evidence type="ECO:0000313" key="1">
    <source>
        <dbReference type="EMBL" id="DAD91498.1"/>
    </source>
</evidence>
<dbReference type="EMBL" id="BK015115">
    <property type="protein sequence ID" value="DAD91498.1"/>
    <property type="molecule type" value="Genomic_DNA"/>
</dbReference>